<sequence>MEDGKLSLDLLMGLSIFLLTFIFIANFLPGVFADVRNEIGLMHEAYRMGVILAEMEGFWRDQSGNGTNWHEKSDRWWDNNFYFFPGLSKGKADHLSYDKIRAFNNLTKQDYDLVRELLGLKTFDREYNFNVSLESLDSTPYSPLLVKDRNGSVVLQTGKPIPSTAYVARYERFVWIDPYYDLVGTFYIGTVGTRDIPKGCINFNEEEFQCTLTYPIKLFRVNVFGKEGRAEAWWLGICFNYENESIPSCNAEKDEIQVDFGSKISDNPIFSDDLVAGKSYDLTGIINNMLKAKGFKIGDKANMRIGIKNTNATLDLSDSVALIAGKAAAKIVIHVW</sequence>
<keyword evidence="1" id="KW-1133">Transmembrane helix</keyword>
<evidence type="ECO:0000313" key="2">
    <source>
        <dbReference type="EMBL" id="HEH34647.1"/>
    </source>
</evidence>
<dbReference type="AlphaFoldDB" id="A0A7J2TGG4"/>
<reference evidence="2" key="1">
    <citation type="journal article" date="2020" name="mSystems">
        <title>Genome- and Community-Level Interaction Insights into Carbon Utilization and Element Cycling Functions of Hydrothermarchaeota in Hydrothermal Sediment.</title>
        <authorList>
            <person name="Zhou Z."/>
            <person name="Liu Y."/>
            <person name="Xu W."/>
            <person name="Pan J."/>
            <person name="Luo Z.H."/>
            <person name="Li M."/>
        </authorList>
    </citation>
    <scope>NUCLEOTIDE SEQUENCE [LARGE SCALE GENOMIC DNA]</scope>
    <source>
        <strain evidence="2">SpSt-26</strain>
    </source>
</reference>
<evidence type="ECO:0000256" key="1">
    <source>
        <dbReference type="SAM" id="Phobius"/>
    </source>
</evidence>
<protein>
    <submittedName>
        <fullName evidence="2">Uncharacterized protein</fullName>
    </submittedName>
</protein>
<feature type="transmembrane region" description="Helical" evidence="1">
    <location>
        <begin position="12"/>
        <end position="33"/>
    </location>
</feature>
<name>A0A7J2TGG4_ARCFL</name>
<proteinExistence type="predicted"/>
<keyword evidence="1" id="KW-0812">Transmembrane</keyword>
<gene>
    <name evidence="2" type="ORF">ENP88_00515</name>
</gene>
<dbReference type="EMBL" id="DSLA01000012">
    <property type="protein sequence ID" value="HEH34647.1"/>
    <property type="molecule type" value="Genomic_DNA"/>
</dbReference>
<keyword evidence="1" id="KW-0472">Membrane</keyword>
<accession>A0A7J2TGG4</accession>
<comment type="caution">
    <text evidence="2">The sequence shown here is derived from an EMBL/GenBank/DDBJ whole genome shotgun (WGS) entry which is preliminary data.</text>
</comment>
<organism evidence="2">
    <name type="scientific">Archaeoglobus fulgidus</name>
    <dbReference type="NCBI Taxonomy" id="2234"/>
    <lineage>
        <taxon>Archaea</taxon>
        <taxon>Methanobacteriati</taxon>
        <taxon>Methanobacteriota</taxon>
        <taxon>Archaeoglobi</taxon>
        <taxon>Archaeoglobales</taxon>
        <taxon>Archaeoglobaceae</taxon>
        <taxon>Archaeoglobus</taxon>
    </lineage>
</organism>